<evidence type="ECO:0000256" key="2">
    <source>
        <dbReference type="ARBA" id="ARBA00022692"/>
    </source>
</evidence>
<dbReference type="InterPro" id="IPR011701">
    <property type="entry name" value="MFS"/>
</dbReference>
<keyword evidence="2 5" id="KW-0812">Transmembrane</keyword>
<keyword evidence="7" id="KW-1185">Reference proteome</keyword>
<reference evidence="6 7" key="1">
    <citation type="submission" date="2018-06" db="EMBL/GenBank/DDBJ databases">
        <title>A transcriptomic atlas of mushroom development highlights an independent origin of complex multicellularity.</title>
        <authorList>
            <consortium name="DOE Joint Genome Institute"/>
            <person name="Krizsan K."/>
            <person name="Almasi E."/>
            <person name="Merenyi Z."/>
            <person name="Sahu N."/>
            <person name="Viragh M."/>
            <person name="Koszo T."/>
            <person name="Mondo S."/>
            <person name="Kiss B."/>
            <person name="Balint B."/>
            <person name="Kues U."/>
            <person name="Barry K."/>
            <person name="Hegedus J.C."/>
            <person name="Henrissat B."/>
            <person name="Johnson J."/>
            <person name="Lipzen A."/>
            <person name="Ohm R."/>
            <person name="Nagy I."/>
            <person name="Pangilinan J."/>
            <person name="Yan J."/>
            <person name="Xiong Y."/>
            <person name="Grigoriev I.V."/>
            <person name="Hibbett D.S."/>
            <person name="Nagy L.G."/>
        </authorList>
    </citation>
    <scope>NUCLEOTIDE SEQUENCE [LARGE SCALE GENOMIC DNA]</scope>
    <source>
        <strain evidence="6 7">SZMC22713</strain>
    </source>
</reference>
<feature type="transmembrane region" description="Helical" evidence="5">
    <location>
        <begin position="121"/>
        <end position="144"/>
    </location>
</feature>
<dbReference type="VEuPathDB" id="FungiDB:BD410DRAFT_762228"/>
<comment type="subcellular location">
    <subcellularLocation>
        <location evidence="1">Membrane</location>
        <topology evidence="1">Multi-pass membrane protein</topology>
    </subcellularLocation>
</comment>
<feature type="transmembrane region" description="Helical" evidence="5">
    <location>
        <begin position="150"/>
        <end position="176"/>
    </location>
</feature>
<protein>
    <submittedName>
        <fullName evidence="6">MFS general substrate transporter</fullName>
    </submittedName>
</protein>
<dbReference type="PANTHER" id="PTHR21576:SF158">
    <property type="entry name" value="RIBOSOMAL RNA-PROCESSING PROTEIN 12-LIKE CONSERVED DOMAIN-CONTAINING PROTEIN"/>
    <property type="match status" value="1"/>
</dbReference>
<evidence type="ECO:0000313" key="6">
    <source>
        <dbReference type="EMBL" id="TDL27362.1"/>
    </source>
</evidence>
<dbReference type="STRING" id="50990.A0A4Y7QJU5"/>
<feature type="transmembrane region" description="Helical" evidence="5">
    <location>
        <begin position="79"/>
        <end position="100"/>
    </location>
</feature>
<feature type="transmembrane region" description="Helical" evidence="5">
    <location>
        <begin position="432"/>
        <end position="453"/>
    </location>
</feature>
<keyword evidence="3 5" id="KW-1133">Transmembrane helix</keyword>
<dbReference type="PANTHER" id="PTHR21576">
    <property type="entry name" value="UNCHARACTERIZED NODULIN-LIKE PROTEIN"/>
    <property type="match status" value="1"/>
</dbReference>
<proteinExistence type="predicted"/>
<name>A0A4Y7QJU5_9AGAM</name>
<dbReference type="GO" id="GO:0022857">
    <property type="term" value="F:transmembrane transporter activity"/>
    <property type="evidence" value="ECO:0007669"/>
    <property type="project" value="InterPro"/>
</dbReference>
<keyword evidence="4 5" id="KW-0472">Membrane</keyword>
<dbReference type="InterPro" id="IPR036259">
    <property type="entry name" value="MFS_trans_sf"/>
</dbReference>
<dbReference type="EMBL" id="ML170159">
    <property type="protein sequence ID" value="TDL27362.1"/>
    <property type="molecule type" value="Genomic_DNA"/>
</dbReference>
<feature type="transmembrane region" description="Helical" evidence="5">
    <location>
        <begin position="392"/>
        <end position="420"/>
    </location>
</feature>
<organism evidence="6 7">
    <name type="scientific">Rickenella mellea</name>
    <dbReference type="NCBI Taxonomy" id="50990"/>
    <lineage>
        <taxon>Eukaryota</taxon>
        <taxon>Fungi</taxon>
        <taxon>Dikarya</taxon>
        <taxon>Basidiomycota</taxon>
        <taxon>Agaricomycotina</taxon>
        <taxon>Agaricomycetes</taxon>
        <taxon>Hymenochaetales</taxon>
        <taxon>Rickenellaceae</taxon>
        <taxon>Rickenella</taxon>
    </lineage>
</organism>
<feature type="transmembrane region" description="Helical" evidence="5">
    <location>
        <begin position="269"/>
        <end position="296"/>
    </location>
</feature>
<dbReference type="Pfam" id="PF07690">
    <property type="entry name" value="MFS_1"/>
    <property type="match status" value="1"/>
</dbReference>
<evidence type="ECO:0000256" key="3">
    <source>
        <dbReference type="ARBA" id="ARBA00022989"/>
    </source>
</evidence>
<feature type="transmembrane region" description="Helical" evidence="5">
    <location>
        <begin position="188"/>
        <end position="207"/>
    </location>
</feature>
<feature type="transmembrane region" description="Helical" evidence="5">
    <location>
        <begin position="365"/>
        <end position="386"/>
    </location>
</feature>
<sequence>MPSQNAQSPLAARARLFITCCSIAANALCAGGIFTFPLISPALSTHLKLTQPQLTTIALAGMVGQYPFAALVGKIIDYYGPWACSLASSILFSLGFGLFAREIAKTPDDITAPSFSSFERLALFYFLAGLGTVTSYFSSLFAASKNFPNYIGVASGSSMALFGLSPLFLSVLATTFFTNDEDLDVTRYVRFMAILAGTVHLVGAFNLRTPSLVQVHHVRIDHSDEEASIIIADERTPLVAGKPPNEDASVVVIPVEDKQSVFDLLKDPYFWILAMIVLLSLGSCEMVISNIGTIVLSLPSKPDRNITSIVPPIAAVTSLQVRLLSISNTVSRLLVGPLADFVSPVALYLPCGTLHYPRKHRISRIAFLSASSLMLLVTFAWMDFTIRTQQGLWALSLGTGIAYGAIFTILPSIVSSIWGLSNLGRNFGVLTYAPFIGTPLFSYLYAFVSVAHVEERDRSSNVGDVVCKGVRCWQLTFSLASFAATVSLIASLVLWKRWKGRV</sequence>
<gene>
    <name evidence="6" type="ORF">BD410DRAFT_762228</name>
</gene>
<feature type="transmembrane region" description="Helical" evidence="5">
    <location>
        <begin position="473"/>
        <end position="495"/>
    </location>
</feature>
<feature type="transmembrane region" description="Helical" evidence="5">
    <location>
        <begin position="16"/>
        <end position="42"/>
    </location>
</feature>
<dbReference type="GO" id="GO:0000329">
    <property type="term" value="C:fungal-type vacuole membrane"/>
    <property type="evidence" value="ECO:0007669"/>
    <property type="project" value="TreeGrafter"/>
</dbReference>
<dbReference type="AlphaFoldDB" id="A0A4Y7QJU5"/>
<dbReference type="OrthoDB" id="410267at2759"/>
<evidence type="ECO:0000256" key="5">
    <source>
        <dbReference type="SAM" id="Phobius"/>
    </source>
</evidence>
<evidence type="ECO:0000313" key="7">
    <source>
        <dbReference type="Proteomes" id="UP000294933"/>
    </source>
</evidence>
<accession>A0A4Y7QJU5</accession>
<dbReference type="SUPFAM" id="SSF103473">
    <property type="entry name" value="MFS general substrate transporter"/>
    <property type="match status" value="1"/>
</dbReference>
<dbReference type="Proteomes" id="UP000294933">
    <property type="component" value="Unassembled WGS sequence"/>
</dbReference>
<evidence type="ECO:0000256" key="1">
    <source>
        <dbReference type="ARBA" id="ARBA00004141"/>
    </source>
</evidence>
<evidence type="ECO:0000256" key="4">
    <source>
        <dbReference type="ARBA" id="ARBA00023136"/>
    </source>
</evidence>
<dbReference type="Gene3D" id="1.20.1250.20">
    <property type="entry name" value="MFS general substrate transporter like domains"/>
    <property type="match status" value="1"/>
</dbReference>